<dbReference type="GeneID" id="24564392"/>
<feature type="chain" id="PRO_5001600064" description="LamG-like jellyroll fold domain-containing protein" evidence="3">
    <location>
        <begin position="28"/>
        <end position="357"/>
    </location>
</feature>
<dbReference type="InterPro" id="IPR013320">
    <property type="entry name" value="ConA-like_dom_sf"/>
</dbReference>
<sequence>MAGVTYYHIVCGCVAVVASVTLSLVLAADVAVESTPAVSTTSHTYLERLVKRVSGSFASCFEVGNAICLGKQVITTRAPERGLVAFWTFDKLYPIDESGYGNHIVDHVTAGPPSTGHGSSATFDEDTGCRVVASPSLEVAEFTLNLRLYLLDSNSLGFRNVVSRRSYSAQSPTVMLYPLSNKLSVRVSTENSANEGLTSNAAIPMRRWTQLTVVAKGKTLKLYVNGMLDSAIALRGELVPGSGDLYLGRKFDTPGFNGYLDDVKLYNYALGPGLVAAFANPSLTGFGAPFRVQLASTRCTLQEANANGFCAPGCRLCTLDQLYRSAAHRGGVRTVAKRTRQVQSALHGRRLIFPETP</sequence>
<keyword evidence="1 3" id="KW-0732">Signal</keyword>
<gene>
    <name evidence="5" type="ORF">BBBOND_0210040</name>
</gene>
<dbReference type="SMART" id="SM00560">
    <property type="entry name" value="LamGL"/>
    <property type="match status" value="1"/>
</dbReference>
<dbReference type="KEGG" id="bbig:BBBOND_0210040"/>
<name>A0A061D593_BABBI</name>
<dbReference type="VEuPathDB" id="PiroplasmaDB:BBBOND_0210040"/>
<accession>A0A061D593</accession>
<reference evidence="6" key="1">
    <citation type="submission" date="2014-06" db="EMBL/GenBank/DDBJ databases">
        <authorList>
            <person name="Aslett M."/>
            <person name="De Silva N."/>
        </authorList>
    </citation>
    <scope>NUCLEOTIDE SEQUENCE [LARGE SCALE GENOMIC DNA]</scope>
    <source>
        <strain evidence="6">Bond</strain>
    </source>
</reference>
<proteinExistence type="predicted"/>
<evidence type="ECO:0000256" key="2">
    <source>
        <dbReference type="ARBA" id="ARBA00023157"/>
    </source>
</evidence>
<dbReference type="Pfam" id="PF13385">
    <property type="entry name" value="Laminin_G_3"/>
    <property type="match status" value="1"/>
</dbReference>
<dbReference type="InterPro" id="IPR006558">
    <property type="entry name" value="LamG-like"/>
</dbReference>
<dbReference type="OMA" id="NNHMHKL"/>
<feature type="domain" description="LamG-like jellyroll fold" evidence="4">
    <location>
        <begin position="140"/>
        <end position="273"/>
    </location>
</feature>
<evidence type="ECO:0000259" key="4">
    <source>
        <dbReference type="SMART" id="SM00560"/>
    </source>
</evidence>
<dbReference type="AlphaFoldDB" id="A0A061D593"/>
<dbReference type="SUPFAM" id="SSF49899">
    <property type="entry name" value="Concanavalin A-like lectins/glucanases"/>
    <property type="match status" value="1"/>
</dbReference>
<dbReference type="Pfam" id="PF26058">
    <property type="entry name" value="DUF8019"/>
    <property type="match status" value="1"/>
</dbReference>
<evidence type="ECO:0000256" key="3">
    <source>
        <dbReference type="SAM" id="SignalP"/>
    </source>
</evidence>
<dbReference type="RefSeq" id="XP_012768037.1">
    <property type="nucleotide sequence ID" value="XM_012912583.1"/>
</dbReference>
<dbReference type="PANTHER" id="PTHR42535:SF2">
    <property type="entry name" value="CHROMOSOME UNDETERMINED SCAFFOLD_146, WHOLE GENOME SHOTGUN SEQUENCE"/>
    <property type="match status" value="1"/>
</dbReference>
<keyword evidence="2" id="KW-1015">Disulfide bond</keyword>
<dbReference type="PANTHER" id="PTHR42535">
    <property type="entry name" value="OOKINETE PROTEIN, PUTATIVE-RELATED"/>
    <property type="match status" value="1"/>
</dbReference>
<evidence type="ECO:0000256" key="1">
    <source>
        <dbReference type="ARBA" id="ARBA00022729"/>
    </source>
</evidence>
<dbReference type="Proteomes" id="UP000033188">
    <property type="component" value="Chromosome 2"/>
</dbReference>
<protein>
    <recommendedName>
        <fullName evidence="4">LamG-like jellyroll fold domain-containing protein</fullName>
    </recommendedName>
</protein>
<dbReference type="OrthoDB" id="9987655at2759"/>
<dbReference type="EMBL" id="LK391708">
    <property type="protein sequence ID" value="CDR95851.1"/>
    <property type="molecule type" value="Genomic_DNA"/>
</dbReference>
<evidence type="ECO:0000313" key="5">
    <source>
        <dbReference type="EMBL" id="CDR95851.1"/>
    </source>
</evidence>
<dbReference type="InterPro" id="IPR058332">
    <property type="entry name" value="DUF8019"/>
</dbReference>
<keyword evidence="6" id="KW-1185">Reference proteome</keyword>
<evidence type="ECO:0000313" key="6">
    <source>
        <dbReference type="Proteomes" id="UP000033188"/>
    </source>
</evidence>
<dbReference type="Gene3D" id="2.60.120.200">
    <property type="match status" value="1"/>
</dbReference>
<organism evidence="5 6">
    <name type="scientific">Babesia bigemina</name>
    <dbReference type="NCBI Taxonomy" id="5866"/>
    <lineage>
        <taxon>Eukaryota</taxon>
        <taxon>Sar</taxon>
        <taxon>Alveolata</taxon>
        <taxon>Apicomplexa</taxon>
        <taxon>Aconoidasida</taxon>
        <taxon>Piroplasmida</taxon>
        <taxon>Babesiidae</taxon>
        <taxon>Babesia</taxon>
    </lineage>
</organism>
<feature type="signal peptide" evidence="3">
    <location>
        <begin position="1"/>
        <end position="27"/>
    </location>
</feature>